<dbReference type="PANTHER" id="PTHR22777">
    <property type="entry name" value="HEMOLYSIN-RELATED"/>
    <property type="match status" value="1"/>
</dbReference>
<dbReference type="SMART" id="SM01091">
    <property type="entry name" value="CorC_HlyC"/>
    <property type="match status" value="1"/>
</dbReference>
<dbReference type="GO" id="GO:0050660">
    <property type="term" value="F:flavin adenine dinucleotide binding"/>
    <property type="evidence" value="ECO:0007669"/>
    <property type="project" value="InterPro"/>
</dbReference>
<comment type="similarity">
    <text evidence="2">Belongs to the UPF0053 family.</text>
</comment>
<feature type="transmembrane region" description="Helical" evidence="8">
    <location>
        <begin position="98"/>
        <end position="118"/>
    </location>
</feature>
<keyword evidence="8" id="KW-1133">Transmembrane helix</keyword>
<dbReference type="GO" id="GO:0005886">
    <property type="term" value="C:plasma membrane"/>
    <property type="evidence" value="ECO:0007669"/>
    <property type="project" value="UniProtKB-SubCell"/>
</dbReference>
<evidence type="ECO:0000313" key="11">
    <source>
        <dbReference type="Proteomes" id="UP000233731"/>
    </source>
</evidence>
<feature type="region of interest" description="Disordered" evidence="7">
    <location>
        <begin position="454"/>
        <end position="484"/>
    </location>
</feature>
<accession>A0A2N3R9W9</accession>
<dbReference type="Gene3D" id="3.10.580.10">
    <property type="entry name" value="CBS-domain"/>
    <property type="match status" value="1"/>
</dbReference>
<dbReference type="SUPFAM" id="SSF56176">
    <property type="entry name" value="FAD-binding/transporter-associated domain-like"/>
    <property type="match status" value="1"/>
</dbReference>
<dbReference type="InterPro" id="IPR016169">
    <property type="entry name" value="FAD-bd_PCMH_sub2"/>
</dbReference>
<evidence type="ECO:0000256" key="8">
    <source>
        <dbReference type="SAM" id="Phobius"/>
    </source>
</evidence>
<dbReference type="Gene3D" id="3.30.465.10">
    <property type="match status" value="1"/>
</dbReference>
<dbReference type="InterPro" id="IPR044751">
    <property type="entry name" value="Ion_transp-like_CBS"/>
</dbReference>
<feature type="compositionally biased region" description="Acidic residues" evidence="7">
    <location>
        <begin position="471"/>
        <end position="484"/>
    </location>
</feature>
<protein>
    <submittedName>
        <fullName evidence="10">CBS domain-containing protein</fullName>
    </submittedName>
</protein>
<gene>
    <name evidence="10" type="ORF">CQR44_0824</name>
</gene>
<keyword evidence="4" id="KW-0677">Repeat</keyword>
<keyword evidence="8" id="KW-0472">Membrane</keyword>
<comment type="caution">
    <text evidence="10">The sequence shown here is derived from an EMBL/GenBank/DDBJ whole genome shotgun (WGS) entry which is preliminary data.</text>
</comment>
<proteinExistence type="inferred from homology"/>
<evidence type="ECO:0000256" key="2">
    <source>
        <dbReference type="ARBA" id="ARBA00006337"/>
    </source>
</evidence>
<organism evidence="10 11">
    <name type="scientific">Bifidobacterium asteroides</name>
    <dbReference type="NCBI Taxonomy" id="1684"/>
    <lineage>
        <taxon>Bacteria</taxon>
        <taxon>Bacillati</taxon>
        <taxon>Actinomycetota</taxon>
        <taxon>Actinomycetes</taxon>
        <taxon>Bifidobacteriales</taxon>
        <taxon>Bifidobacteriaceae</taxon>
        <taxon>Bifidobacterium</taxon>
    </lineage>
</organism>
<dbReference type="FunFam" id="3.10.580.10:FF:000002">
    <property type="entry name" value="Magnesium/cobalt efflux protein CorC"/>
    <property type="match status" value="1"/>
</dbReference>
<name>A0A2N3R9W9_9BIFI</name>
<sequence>MSGMAVVPTGEADPMSDRAIVALVVMVLAAIALVVLSLALAEAQGALNRVTRSSLNNLILGLQTDQELSQFSRMKRIDRIHRAQSLISQRQVTGSACAYVRIICDIMVGVLVACMAALGGLPLWEQLLCGVVMAILVAAVSVTLGPHGRSRQPMEALLKHVRLVGLAVLLTPFKRRRQAQASARKNHRGDLSDDEELEKIQIEQGRAMVDQLVEAGAFDPEISEMLKNVLTLSTTLTREIMVPRTDMICISKDASLDSALKLFSRSGFSRIPAIGDDVDDLVGIVYLKDVVRALAFNRKGDRSVASIIRRPVLVPESKPVDDLFHYMQRSRHHLAVVVDEYGGIAGLVTIEDAIEQIVGELEDEHDRVQHDEPKQIGPHTWQLPVRTPITDLEELYEITIDEDDVDTVYGLLTKLLGSVPVSGASAVTRGIRLTAGEAVGRRKKIATIVVEPANGSSIALEDGAEQKEEQADGDQPEQDSQENS</sequence>
<feature type="transmembrane region" description="Helical" evidence="8">
    <location>
        <begin position="20"/>
        <end position="41"/>
    </location>
</feature>
<feature type="domain" description="CBS" evidence="9">
    <location>
        <begin position="307"/>
        <end position="364"/>
    </location>
</feature>
<evidence type="ECO:0000259" key="9">
    <source>
        <dbReference type="PROSITE" id="PS51371"/>
    </source>
</evidence>
<dbReference type="InterPro" id="IPR000644">
    <property type="entry name" value="CBS_dom"/>
</dbReference>
<dbReference type="EMBL" id="PCHJ01000015">
    <property type="protein sequence ID" value="PKV09291.1"/>
    <property type="molecule type" value="Genomic_DNA"/>
</dbReference>
<evidence type="ECO:0000256" key="6">
    <source>
        <dbReference type="PROSITE-ProRule" id="PRU00703"/>
    </source>
</evidence>
<dbReference type="Pfam" id="PF00571">
    <property type="entry name" value="CBS"/>
    <property type="match status" value="2"/>
</dbReference>
<comment type="subcellular location">
    <subcellularLocation>
        <location evidence="1">Cell membrane</location>
        <topology evidence="1">Multi-pass membrane protein</topology>
    </subcellularLocation>
</comment>
<evidence type="ECO:0000256" key="3">
    <source>
        <dbReference type="ARBA" id="ARBA00022475"/>
    </source>
</evidence>
<dbReference type="SUPFAM" id="SSF54631">
    <property type="entry name" value="CBS-domain pair"/>
    <property type="match status" value="1"/>
</dbReference>
<keyword evidence="5 6" id="KW-0129">CBS domain</keyword>
<feature type="transmembrane region" description="Helical" evidence="8">
    <location>
        <begin position="124"/>
        <end position="144"/>
    </location>
</feature>
<dbReference type="Pfam" id="PF03471">
    <property type="entry name" value="CorC_HlyC"/>
    <property type="match status" value="1"/>
</dbReference>
<keyword evidence="3" id="KW-1003">Cell membrane</keyword>
<evidence type="ECO:0000256" key="7">
    <source>
        <dbReference type="SAM" id="MobiDB-lite"/>
    </source>
</evidence>
<evidence type="ECO:0000256" key="1">
    <source>
        <dbReference type="ARBA" id="ARBA00004651"/>
    </source>
</evidence>
<dbReference type="Proteomes" id="UP000233731">
    <property type="component" value="Unassembled WGS sequence"/>
</dbReference>
<feature type="domain" description="CBS" evidence="9">
    <location>
        <begin position="241"/>
        <end position="302"/>
    </location>
</feature>
<evidence type="ECO:0000256" key="4">
    <source>
        <dbReference type="ARBA" id="ARBA00022737"/>
    </source>
</evidence>
<dbReference type="AlphaFoldDB" id="A0A2N3R9W9"/>
<keyword evidence="8" id="KW-0812">Transmembrane</keyword>
<reference evidence="10 11" key="1">
    <citation type="submission" date="2017-10" db="EMBL/GenBank/DDBJ databases">
        <title>Bifidobacterium genomics.</title>
        <authorList>
            <person name="Lugli G.A."/>
            <person name="Milani C."/>
            <person name="Mancabelli L."/>
        </authorList>
    </citation>
    <scope>NUCLEOTIDE SEQUENCE [LARGE SCALE GENOMIC DNA]</scope>
    <source>
        <strain evidence="10 11">1460B</strain>
    </source>
</reference>
<dbReference type="InterPro" id="IPR046342">
    <property type="entry name" value="CBS_dom_sf"/>
</dbReference>
<evidence type="ECO:0000256" key="5">
    <source>
        <dbReference type="ARBA" id="ARBA00023122"/>
    </source>
</evidence>
<dbReference type="PANTHER" id="PTHR22777:SF32">
    <property type="entry name" value="UPF0053 INNER MEMBRANE PROTEIN YFJD"/>
    <property type="match status" value="1"/>
</dbReference>
<dbReference type="InterPro" id="IPR005170">
    <property type="entry name" value="Transptr-assoc_dom"/>
</dbReference>
<dbReference type="CDD" id="cd04590">
    <property type="entry name" value="CBS_pair_CorC_HlyC_assoc"/>
    <property type="match status" value="1"/>
</dbReference>
<evidence type="ECO:0000313" key="10">
    <source>
        <dbReference type="EMBL" id="PKV09291.1"/>
    </source>
</evidence>
<dbReference type="SMART" id="SM00116">
    <property type="entry name" value="CBS"/>
    <property type="match status" value="2"/>
</dbReference>
<dbReference type="PROSITE" id="PS51371">
    <property type="entry name" value="CBS"/>
    <property type="match status" value="2"/>
</dbReference>
<dbReference type="InterPro" id="IPR036318">
    <property type="entry name" value="FAD-bd_PCMH-like_sf"/>
</dbReference>